<evidence type="ECO:0000313" key="3">
    <source>
        <dbReference type="EMBL" id="KAF2723796.1"/>
    </source>
</evidence>
<gene>
    <name evidence="3" type="ORF">K431DRAFT_282489</name>
</gene>
<reference evidence="3" key="1">
    <citation type="journal article" date="2020" name="Stud. Mycol.">
        <title>101 Dothideomycetes genomes: a test case for predicting lifestyles and emergence of pathogens.</title>
        <authorList>
            <person name="Haridas S."/>
            <person name="Albert R."/>
            <person name="Binder M."/>
            <person name="Bloem J."/>
            <person name="Labutti K."/>
            <person name="Salamov A."/>
            <person name="Andreopoulos B."/>
            <person name="Baker S."/>
            <person name="Barry K."/>
            <person name="Bills G."/>
            <person name="Bluhm B."/>
            <person name="Cannon C."/>
            <person name="Castanera R."/>
            <person name="Culley D."/>
            <person name="Daum C."/>
            <person name="Ezra D."/>
            <person name="Gonzalez J."/>
            <person name="Henrissat B."/>
            <person name="Kuo A."/>
            <person name="Liang C."/>
            <person name="Lipzen A."/>
            <person name="Lutzoni F."/>
            <person name="Magnuson J."/>
            <person name="Mondo S."/>
            <person name="Nolan M."/>
            <person name="Ohm R."/>
            <person name="Pangilinan J."/>
            <person name="Park H.-J."/>
            <person name="Ramirez L."/>
            <person name="Alfaro M."/>
            <person name="Sun H."/>
            <person name="Tritt A."/>
            <person name="Yoshinaga Y."/>
            <person name="Zwiers L.-H."/>
            <person name="Turgeon B."/>
            <person name="Goodwin S."/>
            <person name="Spatafora J."/>
            <person name="Crous P."/>
            <person name="Grigoriev I."/>
        </authorList>
    </citation>
    <scope>NUCLEOTIDE SEQUENCE</scope>
    <source>
        <strain evidence="3">CBS 116435</strain>
    </source>
</reference>
<dbReference type="OrthoDB" id="5317079at2759"/>
<proteinExistence type="inferred from homology"/>
<evidence type="ECO:0000256" key="1">
    <source>
        <dbReference type="ARBA" id="ARBA00009042"/>
    </source>
</evidence>
<dbReference type="SUPFAM" id="SSF89372">
    <property type="entry name" value="Fucose-specific lectin"/>
    <property type="match status" value="1"/>
</dbReference>
<dbReference type="Pfam" id="PF07938">
    <property type="entry name" value="Fungal_lectin"/>
    <property type="match status" value="1"/>
</dbReference>
<evidence type="ECO:0008006" key="5">
    <source>
        <dbReference type="Google" id="ProtNLM"/>
    </source>
</evidence>
<dbReference type="AlphaFoldDB" id="A0A9P4USL6"/>
<dbReference type="Gene3D" id="2.120.10.70">
    <property type="entry name" value="Fucose-specific lectin"/>
    <property type="match status" value="1"/>
</dbReference>
<feature type="compositionally biased region" description="Basic and acidic residues" evidence="2">
    <location>
        <begin position="46"/>
        <end position="58"/>
    </location>
</feature>
<evidence type="ECO:0000313" key="4">
    <source>
        <dbReference type="Proteomes" id="UP000799441"/>
    </source>
</evidence>
<organism evidence="3 4">
    <name type="scientific">Polychaeton citri CBS 116435</name>
    <dbReference type="NCBI Taxonomy" id="1314669"/>
    <lineage>
        <taxon>Eukaryota</taxon>
        <taxon>Fungi</taxon>
        <taxon>Dikarya</taxon>
        <taxon>Ascomycota</taxon>
        <taxon>Pezizomycotina</taxon>
        <taxon>Dothideomycetes</taxon>
        <taxon>Dothideomycetidae</taxon>
        <taxon>Capnodiales</taxon>
        <taxon>Capnodiaceae</taxon>
        <taxon>Polychaeton</taxon>
    </lineage>
</organism>
<name>A0A9P4USL6_9PEZI</name>
<sequence length="174" mass="19573">MGDAATAIPSDMVAVLDKFRNEWWLYYVSTEGQIKIIKGPQFGQNEDSKKNPPYEKSDLSITATDIPPAKKGNSQLGVCEYIDSSGKPQTRVYYLNDDNELCELGWSGEEGWFKGALTTQEFEAAPNSVITAVVEKEQLKVYYRGKEKGGMSRLWVAWVTLGEASWTRRPIMSF</sequence>
<feature type="region of interest" description="Disordered" evidence="2">
    <location>
        <begin position="39"/>
        <end position="68"/>
    </location>
</feature>
<protein>
    <recommendedName>
        <fullName evidence="5">Fucose-specific lectin</fullName>
    </recommendedName>
</protein>
<evidence type="ECO:0000256" key="2">
    <source>
        <dbReference type="SAM" id="MobiDB-lite"/>
    </source>
</evidence>
<keyword evidence="4" id="KW-1185">Reference proteome</keyword>
<dbReference type="Proteomes" id="UP000799441">
    <property type="component" value="Unassembled WGS sequence"/>
</dbReference>
<dbReference type="InterPro" id="IPR012475">
    <property type="entry name" value="Fungal_lectin"/>
</dbReference>
<accession>A0A9P4USL6</accession>
<dbReference type="EMBL" id="MU003774">
    <property type="protein sequence ID" value="KAF2723796.1"/>
    <property type="molecule type" value="Genomic_DNA"/>
</dbReference>
<comment type="caution">
    <text evidence="3">The sequence shown here is derived from an EMBL/GenBank/DDBJ whole genome shotgun (WGS) entry which is preliminary data.</text>
</comment>
<comment type="similarity">
    <text evidence="1">Belongs to the fungal fucose-specific lectin family.</text>
</comment>